<sequence>MKQEGKRKSIISTTENSANTSPQFSPKRRTTTKMAFNRLIFLQTILLFIISTGLLPSFVDADIAVKIERHFPCSPSSGPNKNNMLIKFPSYKSTGVNFKEETDSSGHKCFQMSGGKVEVNQPGLDGSKKYYVHVETRIGIHGKPERCVNPDKDNCGGIGSCVHCDICKTMGGSLKSFIQIFKGNKPAECRLPAGTYDDLSLRVCLPTKEELLPFLDQNSSRAEQLWDIFISSRARSGGEIPLVIAARIFDRPINKLSIKELNDALHGSKKGMIGCHWIYATVKSV</sequence>
<dbReference type="SUPFAM" id="SSF63707">
    <property type="entry name" value="Ganglioside M2 (gm2) activator"/>
    <property type="match status" value="1"/>
</dbReference>
<proteinExistence type="predicted"/>
<keyword evidence="3" id="KW-0472">Membrane</keyword>
<organism evidence="4 5">
    <name type="scientific">Meloidogyne enterolobii</name>
    <name type="common">Root-knot nematode worm</name>
    <name type="synonym">Meloidogyne mayaguensis</name>
    <dbReference type="NCBI Taxonomy" id="390850"/>
    <lineage>
        <taxon>Eukaryota</taxon>
        <taxon>Metazoa</taxon>
        <taxon>Ecdysozoa</taxon>
        <taxon>Nematoda</taxon>
        <taxon>Chromadorea</taxon>
        <taxon>Rhabditida</taxon>
        <taxon>Tylenchina</taxon>
        <taxon>Tylenchomorpha</taxon>
        <taxon>Tylenchoidea</taxon>
        <taxon>Meloidogynidae</taxon>
        <taxon>Meloidogyninae</taxon>
        <taxon>Meloidogyne</taxon>
    </lineage>
</organism>
<feature type="region of interest" description="Disordered" evidence="2">
    <location>
        <begin position="1"/>
        <end position="29"/>
    </location>
</feature>
<evidence type="ECO:0000256" key="3">
    <source>
        <dbReference type="SAM" id="Phobius"/>
    </source>
</evidence>
<dbReference type="InterPro" id="IPR036846">
    <property type="entry name" value="GM2-AP_sf"/>
</dbReference>
<feature type="compositionally biased region" description="Polar residues" evidence="2">
    <location>
        <begin position="10"/>
        <end position="24"/>
    </location>
</feature>
<keyword evidence="3" id="KW-0812">Transmembrane</keyword>
<keyword evidence="3" id="KW-1133">Transmembrane helix</keyword>
<evidence type="ECO:0000313" key="5">
    <source>
        <dbReference type="Proteomes" id="UP000580250"/>
    </source>
</evidence>
<accession>A0A6V7UJL3</accession>
<dbReference type="AlphaFoldDB" id="A0A6V7UJL3"/>
<protein>
    <submittedName>
        <fullName evidence="4">Uncharacterized protein</fullName>
    </submittedName>
</protein>
<evidence type="ECO:0000256" key="2">
    <source>
        <dbReference type="SAM" id="MobiDB-lite"/>
    </source>
</evidence>
<evidence type="ECO:0000313" key="4">
    <source>
        <dbReference type="EMBL" id="CAD2159594.1"/>
    </source>
</evidence>
<gene>
    <name evidence="4" type="ORF">MENT_LOCUS13790</name>
</gene>
<dbReference type="EMBL" id="CAJEWN010000075">
    <property type="protein sequence ID" value="CAD2159594.1"/>
    <property type="molecule type" value="Genomic_DNA"/>
</dbReference>
<reference evidence="4 5" key="1">
    <citation type="submission" date="2020-08" db="EMBL/GenBank/DDBJ databases">
        <authorList>
            <person name="Koutsovoulos G."/>
            <person name="Danchin GJ E."/>
        </authorList>
    </citation>
    <scope>NUCLEOTIDE SEQUENCE [LARGE SCALE GENOMIC DNA]</scope>
</reference>
<comment type="caution">
    <text evidence="4">The sequence shown here is derived from an EMBL/GenBank/DDBJ whole genome shotgun (WGS) entry which is preliminary data.</text>
</comment>
<dbReference type="PANTHER" id="PTHR37976">
    <property type="entry name" value="PROTEIN CBG16927"/>
    <property type="match status" value="1"/>
</dbReference>
<feature type="transmembrane region" description="Helical" evidence="3">
    <location>
        <begin position="39"/>
        <end position="59"/>
    </location>
</feature>
<keyword evidence="1" id="KW-0732">Signal</keyword>
<dbReference type="PANTHER" id="PTHR37976:SF3">
    <property type="entry name" value="PROTEIN CBG16927"/>
    <property type="match status" value="1"/>
</dbReference>
<name>A0A6V7UJL3_MELEN</name>
<dbReference type="Proteomes" id="UP000580250">
    <property type="component" value="Unassembled WGS sequence"/>
</dbReference>
<evidence type="ECO:0000256" key="1">
    <source>
        <dbReference type="ARBA" id="ARBA00022729"/>
    </source>
</evidence>
<dbReference type="OrthoDB" id="5811289at2759"/>